<dbReference type="SUPFAM" id="SSF54928">
    <property type="entry name" value="RNA-binding domain, RBD"/>
    <property type="match status" value="1"/>
</dbReference>
<dbReference type="GO" id="GO:0003676">
    <property type="term" value="F:nucleic acid binding"/>
    <property type="evidence" value="ECO:0007669"/>
    <property type="project" value="InterPro"/>
</dbReference>
<dbReference type="InterPro" id="IPR035979">
    <property type="entry name" value="RBD_domain_sf"/>
</dbReference>
<comment type="caution">
    <text evidence="1">The sequence shown here is derived from an EMBL/GenBank/DDBJ whole genome shotgun (WGS) entry which is preliminary data.</text>
</comment>
<dbReference type="CDD" id="cd00590">
    <property type="entry name" value="RRM_SF"/>
    <property type="match status" value="1"/>
</dbReference>
<reference evidence="1 2" key="1">
    <citation type="journal article" date="2016" name="Mol. Biol. Evol.">
        <title>Genome-Wide Survey of Gut Fungi (Harpellales) Reveals the First Horizontally Transferred Ubiquitin Gene from a Mosquito Host.</title>
        <authorList>
            <person name="Wang Y."/>
            <person name="White M.M."/>
            <person name="Kvist S."/>
            <person name="Moncalvo J.M."/>
        </authorList>
    </citation>
    <scope>NUCLEOTIDE SEQUENCE [LARGE SCALE GENOMIC DNA]</scope>
    <source>
        <strain evidence="1 2">ALG-7-W6</strain>
    </source>
</reference>
<evidence type="ECO:0000313" key="2">
    <source>
        <dbReference type="Proteomes" id="UP000187455"/>
    </source>
</evidence>
<gene>
    <name evidence="1" type="ORF">AYI68_g552</name>
</gene>
<name>A0A1R0H853_9FUNG</name>
<sequence length="182" mass="21036">MSHIPFTATKEDLLSLCPNPKAVKNLSFKYLRNFQFSGNCYLEFFTRKEAENFYSKYKKSRPGVKSLFVKFISPPGSNLKLSPVQIGPAPEKVVVAYGFPKSAKVELISSSFPEFEFVNTAAAPVLEYKYYDIDIKEGMKKTFIFHFATQSEAHRFVRTYNQTYFMPKYNGKNNLLDIWNLM</sequence>
<dbReference type="AlphaFoldDB" id="A0A1R0H853"/>
<dbReference type="EMBL" id="LSSL01000167">
    <property type="protein sequence ID" value="OLY85268.1"/>
    <property type="molecule type" value="Genomic_DNA"/>
</dbReference>
<dbReference type="OrthoDB" id="10452327at2759"/>
<keyword evidence="2" id="KW-1185">Reference proteome</keyword>
<accession>A0A1R0H853</accession>
<protein>
    <submittedName>
        <fullName evidence="1">Uncharacterized protein</fullName>
    </submittedName>
</protein>
<proteinExistence type="predicted"/>
<dbReference type="Proteomes" id="UP000187455">
    <property type="component" value="Unassembled WGS sequence"/>
</dbReference>
<organism evidence="1 2">
    <name type="scientific">Smittium mucronatum</name>
    <dbReference type="NCBI Taxonomy" id="133383"/>
    <lineage>
        <taxon>Eukaryota</taxon>
        <taxon>Fungi</taxon>
        <taxon>Fungi incertae sedis</taxon>
        <taxon>Zoopagomycota</taxon>
        <taxon>Kickxellomycotina</taxon>
        <taxon>Harpellomycetes</taxon>
        <taxon>Harpellales</taxon>
        <taxon>Legeriomycetaceae</taxon>
        <taxon>Smittium</taxon>
    </lineage>
</organism>
<evidence type="ECO:0000313" key="1">
    <source>
        <dbReference type="EMBL" id="OLY85268.1"/>
    </source>
</evidence>